<dbReference type="Gene3D" id="2.40.170.20">
    <property type="entry name" value="TonB-dependent receptor, beta-barrel domain"/>
    <property type="match status" value="1"/>
</dbReference>
<dbReference type="Pfam" id="PF07715">
    <property type="entry name" value="Plug"/>
    <property type="match status" value="1"/>
</dbReference>
<keyword evidence="6 11" id="KW-0798">TonB box</keyword>
<dbReference type="Pfam" id="PF00593">
    <property type="entry name" value="TonB_dep_Rec_b-barrel"/>
    <property type="match status" value="1"/>
</dbReference>
<keyword evidence="8 15" id="KW-0675">Receptor</keyword>
<evidence type="ECO:0000256" key="11">
    <source>
        <dbReference type="RuleBase" id="RU003357"/>
    </source>
</evidence>
<comment type="subcellular location">
    <subcellularLocation>
        <location evidence="1 10">Cell outer membrane</location>
        <topology evidence="1 10">Multi-pass membrane protein</topology>
    </subcellularLocation>
</comment>
<dbReference type="PROSITE" id="PS52016">
    <property type="entry name" value="TONB_DEPENDENT_REC_3"/>
    <property type="match status" value="1"/>
</dbReference>
<keyword evidence="12" id="KW-0732">Signal</keyword>
<evidence type="ECO:0000256" key="2">
    <source>
        <dbReference type="ARBA" id="ARBA00009810"/>
    </source>
</evidence>
<keyword evidence="5 10" id="KW-0812">Transmembrane</keyword>
<keyword evidence="4 10" id="KW-1134">Transmembrane beta strand</keyword>
<sequence>MKPSITVMLLTLVSPWVAAEQTGPVAVSERDFMSDIPVVLSVSRLAQPVDEAPGAVTILDRHFIRISGARDITDLLRLVPGFQTTTSFETDAPMASYHGRNDDWANRIQVLVDGRSVYSGHLQGSAGLGLQALAMDDIERIEILRGSNSAAYGARAFLGVINIISRDVRETAGSRARLSAGDGGVADAFVSTGWGDSDHAYRVSADTRGDMGLRSAYGVNRVSRVNVTGALALESGLELELRAGSAGIDAGRGNADSPGNAERSRFIGAQFVQADWHKILTPEQDLKVSLSHTENTHRDVFPYLSNNAGTNYFGIPVDFSGYEVNQAVSLQHTTVLNPQWRSVWGAELRKEVLTSPSTFDGRGSVSTDFQRLFGNLEWKPLPAWILNSGVMLEQSELGGKTVSPRLMLNWHVSQGHTLRAGVSTAFRPPSAFEKYAAVRYYDQSGKNPITTVLSSGNVGPEKIESRELGYNLALPARGLSGDVRIFDERITDGIERPRRIDQPSDFVSPNDHLNIQNYRIQGLEHQLQWKPSAPSLLMVTQTWTHISGVEQLRVLKGAARYAMSLIGSYALNSGYMVSLMHAQSEDIALMSSNDGVYNIVRTDARIAKSFRLSGRKAELSLVIQNLDQPVRDGDRKFFFDRRAFVTLKAEL</sequence>
<protein>
    <submittedName>
        <fullName evidence="15">TonB-dependent receptor</fullName>
    </submittedName>
</protein>
<comment type="similarity">
    <text evidence="2 10 11">Belongs to the TonB-dependent receptor family.</text>
</comment>
<evidence type="ECO:0000256" key="9">
    <source>
        <dbReference type="ARBA" id="ARBA00023237"/>
    </source>
</evidence>
<accession>A0ABU3KSJ3</accession>
<evidence type="ECO:0000256" key="5">
    <source>
        <dbReference type="ARBA" id="ARBA00022692"/>
    </source>
</evidence>
<evidence type="ECO:0000256" key="8">
    <source>
        <dbReference type="ARBA" id="ARBA00023170"/>
    </source>
</evidence>
<comment type="caution">
    <text evidence="15">The sequence shown here is derived from an EMBL/GenBank/DDBJ whole genome shotgun (WGS) entry which is preliminary data.</text>
</comment>
<evidence type="ECO:0000256" key="6">
    <source>
        <dbReference type="ARBA" id="ARBA00023077"/>
    </source>
</evidence>
<gene>
    <name evidence="15" type="ORF">RAE19_16200</name>
</gene>
<evidence type="ECO:0000259" key="13">
    <source>
        <dbReference type="Pfam" id="PF00593"/>
    </source>
</evidence>
<organism evidence="15 16">
    <name type="scientific">Rhodoferax potami</name>
    <dbReference type="NCBI Taxonomy" id="3068338"/>
    <lineage>
        <taxon>Bacteria</taxon>
        <taxon>Pseudomonadati</taxon>
        <taxon>Pseudomonadota</taxon>
        <taxon>Betaproteobacteria</taxon>
        <taxon>Burkholderiales</taxon>
        <taxon>Comamonadaceae</taxon>
        <taxon>Rhodoferax</taxon>
    </lineage>
</organism>
<evidence type="ECO:0000259" key="14">
    <source>
        <dbReference type="Pfam" id="PF07715"/>
    </source>
</evidence>
<evidence type="ECO:0000256" key="7">
    <source>
        <dbReference type="ARBA" id="ARBA00023136"/>
    </source>
</evidence>
<dbReference type="InterPro" id="IPR012910">
    <property type="entry name" value="Plug_dom"/>
</dbReference>
<dbReference type="Gene3D" id="2.170.130.10">
    <property type="entry name" value="TonB-dependent receptor, plug domain"/>
    <property type="match status" value="1"/>
</dbReference>
<keyword evidence="16" id="KW-1185">Reference proteome</keyword>
<dbReference type="EMBL" id="JAVBIK010000001">
    <property type="protein sequence ID" value="MDT7520229.1"/>
    <property type="molecule type" value="Genomic_DNA"/>
</dbReference>
<evidence type="ECO:0000313" key="16">
    <source>
        <dbReference type="Proteomes" id="UP001321700"/>
    </source>
</evidence>
<feature type="signal peptide" evidence="12">
    <location>
        <begin position="1"/>
        <end position="18"/>
    </location>
</feature>
<dbReference type="PANTHER" id="PTHR30069">
    <property type="entry name" value="TONB-DEPENDENT OUTER MEMBRANE RECEPTOR"/>
    <property type="match status" value="1"/>
</dbReference>
<dbReference type="InterPro" id="IPR039426">
    <property type="entry name" value="TonB-dep_rcpt-like"/>
</dbReference>
<proteinExistence type="inferred from homology"/>
<keyword evidence="7 10" id="KW-0472">Membrane</keyword>
<evidence type="ECO:0000256" key="1">
    <source>
        <dbReference type="ARBA" id="ARBA00004571"/>
    </source>
</evidence>
<feature type="domain" description="TonB-dependent receptor plug" evidence="14">
    <location>
        <begin position="49"/>
        <end position="160"/>
    </location>
</feature>
<feature type="chain" id="PRO_5047415495" evidence="12">
    <location>
        <begin position="19"/>
        <end position="651"/>
    </location>
</feature>
<dbReference type="InterPro" id="IPR000531">
    <property type="entry name" value="Beta-barrel_TonB"/>
</dbReference>
<dbReference type="InterPro" id="IPR036942">
    <property type="entry name" value="Beta-barrel_TonB_sf"/>
</dbReference>
<name>A0ABU3KSJ3_9BURK</name>
<evidence type="ECO:0000256" key="3">
    <source>
        <dbReference type="ARBA" id="ARBA00022448"/>
    </source>
</evidence>
<dbReference type="InterPro" id="IPR037066">
    <property type="entry name" value="Plug_dom_sf"/>
</dbReference>
<dbReference type="SUPFAM" id="SSF56935">
    <property type="entry name" value="Porins"/>
    <property type="match status" value="1"/>
</dbReference>
<feature type="domain" description="TonB-dependent receptor-like beta-barrel" evidence="13">
    <location>
        <begin position="259"/>
        <end position="544"/>
    </location>
</feature>
<evidence type="ECO:0000313" key="15">
    <source>
        <dbReference type="EMBL" id="MDT7520229.1"/>
    </source>
</evidence>
<dbReference type="PANTHER" id="PTHR30069:SF27">
    <property type="entry name" value="BLL4766 PROTEIN"/>
    <property type="match status" value="1"/>
</dbReference>
<evidence type="ECO:0000256" key="12">
    <source>
        <dbReference type="SAM" id="SignalP"/>
    </source>
</evidence>
<evidence type="ECO:0000256" key="4">
    <source>
        <dbReference type="ARBA" id="ARBA00022452"/>
    </source>
</evidence>
<keyword evidence="9 10" id="KW-0998">Cell outer membrane</keyword>
<evidence type="ECO:0000256" key="10">
    <source>
        <dbReference type="PROSITE-ProRule" id="PRU01360"/>
    </source>
</evidence>
<dbReference type="Proteomes" id="UP001321700">
    <property type="component" value="Unassembled WGS sequence"/>
</dbReference>
<keyword evidence="3 10" id="KW-0813">Transport</keyword>
<reference evidence="15 16" key="1">
    <citation type="submission" date="2023-08" db="EMBL/GenBank/DDBJ databases">
        <title>Rhodoferax potami sp. nov. and Rhodoferax mekongensis sp. nov., isolated from the Mekong River in Thailand.</title>
        <authorList>
            <person name="Kitikhun S."/>
            <person name="Charoenyingcharoen P."/>
            <person name="Siriarchawattana P."/>
            <person name="Likhitrattanapisal S."/>
            <person name="Nilsakha T."/>
            <person name="Chanpet A."/>
            <person name="Rattanawaree P."/>
            <person name="Ingsriswang S."/>
        </authorList>
    </citation>
    <scope>NUCLEOTIDE SEQUENCE [LARGE SCALE GENOMIC DNA]</scope>
    <source>
        <strain evidence="15 16">TBRC 17660</strain>
    </source>
</reference>
<dbReference type="RefSeq" id="WP_313875844.1">
    <property type="nucleotide sequence ID" value="NZ_JAVBIK010000001.1"/>
</dbReference>